<dbReference type="RefSeq" id="WP_301129545.1">
    <property type="nucleotide sequence ID" value="NZ_JAUHPV010000007.1"/>
</dbReference>
<keyword evidence="1" id="KW-0472">Membrane</keyword>
<reference evidence="2" key="1">
    <citation type="submission" date="2023-06" db="EMBL/GenBank/DDBJ databases">
        <title>SYSU T00b26.</title>
        <authorList>
            <person name="Gao L."/>
            <person name="Fang B.-Z."/>
            <person name="Li W.-J."/>
        </authorList>
    </citation>
    <scope>NUCLEOTIDE SEQUENCE</scope>
    <source>
        <strain evidence="2">SYSU T00b26</strain>
    </source>
</reference>
<feature type="transmembrane region" description="Helical" evidence="1">
    <location>
        <begin position="91"/>
        <end position="124"/>
    </location>
</feature>
<keyword evidence="1" id="KW-1133">Transmembrane helix</keyword>
<evidence type="ECO:0000313" key="2">
    <source>
        <dbReference type="EMBL" id="MDN4473733.1"/>
    </source>
</evidence>
<evidence type="ECO:0008006" key="4">
    <source>
        <dbReference type="Google" id="ProtNLM"/>
    </source>
</evidence>
<protein>
    <recommendedName>
        <fullName evidence="4">ABC transport system permease protein</fullName>
    </recommendedName>
</protein>
<dbReference type="Proteomes" id="UP001172738">
    <property type="component" value="Unassembled WGS sequence"/>
</dbReference>
<feature type="transmembrane region" description="Helical" evidence="1">
    <location>
        <begin position="12"/>
        <end position="34"/>
    </location>
</feature>
<proteinExistence type="predicted"/>
<dbReference type="EMBL" id="JAUHPV010000007">
    <property type="protein sequence ID" value="MDN4473733.1"/>
    <property type="molecule type" value="Genomic_DNA"/>
</dbReference>
<accession>A0ABT8G3R0</accession>
<evidence type="ECO:0000256" key="1">
    <source>
        <dbReference type="SAM" id="Phobius"/>
    </source>
</evidence>
<comment type="caution">
    <text evidence="2">The sequence shown here is derived from an EMBL/GenBank/DDBJ whole genome shotgun (WGS) entry which is preliminary data.</text>
</comment>
<keyword evidence="1" id="KW-0812">Transmembrane</keyword>
<gene>
    <name evidence="2" type="ORF">QQX04_12075</name>
</gene>
<sequence>MTESQAARKQRFTVAITLLVLGVLAIAAAVTLHLTQELRVSFGELTASGAYELGIRSGARVALSAVVGVGLIGIGTSGIGGAHPLRLIRQALAISVSVAFVAGAMGMWTVLLGAVVATLVGVWFQRRFAAARSRARAEQLSHA</sequence>
<name>A0ABT8G3R0_9MICO</name>
<keyword evidence="3" id="KW-1185">Reference proteome</keyword>
<evidence type="ECO:0000313" key="3">
    <source>
        <dbReference type="Proteomes" id="UP001172738"/>
    </source>
</evidence>
<organism evidence="2 3">
    <name type="scientific">Demequina zhanjiangensis</name>
    <dbReference type="NCBI Taxonomy" id="3051659"/>
    <lineage>
        <taxon>Bacteria</taxon>
        <taxon>Bacillati</taxon>
        <taxon>Actinomycetota</taxon>
        <taxon>Actinomycetes</taxon>
        <taxon>Micrococcales</taxon>
        <taxon>Demequinaceae</taxon>
        <taxon>Demequina</taxon>
    </lineage>
</organism>
<feature type="transmembrane region" description="Helical" evidence="1">
    <location>
        <begin position="61"/>
        <end position="79"/>
    </location>
</feature>